<feature type="signal peptide" evidence="1">
    <location>
        <begin position="1"/>
        <end position="39"/>
    </location>
</feature>
<name>A0A518CS25_9PLAN</name>
<protein>
    <recommendedName>
        <fullName evidence="4">BBP7 family outer membrane beta-barrel protein</fullName>
    </recommendedName>
</protein>
<sequence precursor="true">MKLEWAVGLTTRIPNMASRLLKMILLCTAGIALSSEAWAQGPAMNGYGPPEQVHLPTWNDLEDPNHWNQLPLGTGQPVASGYSQSSMAPPMLPPHMQPMGPGHQPGMSYHQGSTVTSRAADYTMDDPWDQPSEFERFLGAVVKNSWFRADYLLWSMDGPGNKVVGNPLVSGDLVSDVVISTDNVFDSREYFTWYNLADDDVTVVPFAVSRALDLEGISFSDKSGFRGTLGVPLTSGEFQISSFIVGQAADNVYGTDIPAELGIFTTGPRIDLGYVDYVPLPKYYNLPVTVNGQIASPIAPQLVYDEMRIRMTNNVWGGDAKYLIDLPNQKQYGLVARPLVGAMYLAIHENISTDAIRDNRYNVWATTGELHMSQDSFNNIYGATLGLNLEFRHEYFTLGVEPKGLIGFNTYRTRVRTEDLAFDGEKYSVQETKTEYSPLIDLQVYARAHLTERFSVFFGYDLKYAMKVARPANQTRYNVIGTSDETGSVAEQTDFSISSSLDQFKVDGLTIGGEFRFH</sequence>
<keyword evidence="3" id="KW-1185">Reference proteome</keyword>
<accession>A0A518CS25</accession>
<dbReference type="Proteomes" id="UP000317178">
    <property type="component" value="Chromosome"/>
</dbReference>
<dbReference type="KEGG" id="plon:Pla110_37710"/>
<keyword evidence="1" id="KW-0732">Signal</keyword>
<reference evidence="2 3" key="1">
    <citation type="submission" date="2019-02" db="EMBL/GenBank/DDBJ databases">
        <title>Deep-cultivation of Planctomycetes and their phenomic and genomic characterization uncovers novel biology.</title>
        <authorList>
            <person name="Wiegand S."/>
            <person name="Jogler M."/>
            <person name="Boedeker C."/>
            <person name="Pinto D."/>
            <person name="Vollmers J."/>
            <person name="Rivas-Marin E."/>
            <person name="Kohn T."/>
            <person name="Peeters S.H."/>
            <person name="Heuer A."/>
            <person name="Rast P."/>
            <person name="Oberbeckmann S."/>
            <person name="Bunk B."/>
            <person name="Jeske O."/>
            <person name="Meyerdierks A."/>
            <person name="Storesund J.E."/>
            <person name="Kallscheuer N."/>
            <person name="Luecker S."/>
            <person name="Lage O.M."/>
            <person name="Pohl T."/>
            <person name="Merkel B.J."/>
            <person name="Hornburger P."/>
            <person name="Mueller R.-W."/>
            <person name="Bruemmer F."/>
            <person name="Labrenz M."/>
            <person name="Spormann A.M."/>
            <person name="Op den Camp H."/>
            <person name="Overmann J."/>
            <person name="Amann R."/>
            <person name="Jetten M.S.M."/>
            <person name="Mascher T."/>
            <person name="Medema M.H."/>
            <person name="Devos D.P."/>
            <person name="Kaster A.-K."/>
            <person name="Ovreas L."/>
            <person name="Rohde M."/>
            <person name="Galperin M.Y."/>
            <person name="Jogler C."/>
        </authorList>
    </citation>
    <scope>NUCLEOTIDE SEQUENCE [LARGE SCALE GENOMIC DNA]</scope>
    <source>
        <strain evidence="2 3">Pla110</strain>
    </source>
</reference>
<evidence type="ECO:0008006" key="4">
    <source>
        <dbReference type="Google" id="ProtNLM"/>
    </source>
</evidence>
<organism evidence="2 3">
    <name type="scientific">Polystyrenella longa</name>
    <dbReference type="NCBI Taxonomy" id="2528007"/>
    <lineage>
        <taxon>Bacteria</taxon>
        <taxon>Pseudomonadati</taxon>
        <taxon>Planctomycetota</taxon>
        <taxon>Planctomycetia</taxon>
        <taxon>Planctomycetales</taxon>
        <taxon>Planctomycetaceae</taxon>
        <taxon>Polystyrenella</taxon>
    </lineage>
</organism>
<gene>
    <name evidence="2" type="ORF">Pla110_37710</name>
</gene>
<feature type="chain" id="PRO_5022035138" description="BBP7 family outer membrane beta-barrel protein" evidence="1">
    <location>
        <begin position="40"/>
        <end position="518"/>
    </location>
</feature>
<evidence type="ECO:0000313" key="3">
    <source>
        <dbReference type="Proteomes" id="UP000317178"/>
    </source>
</evidence>
<evidence type="ECO:0000256" key="1">
    <source>
        <dbReference type="SAM" id="SignalP"/>
    </source>
</evidence>
<dbReference type="InterPro" id="IPR011446">
    <property type="entry name" value="BBP7"/>
</dbReference>
<dbReference type="EMBL" id="CP036281">
    <property type="protein sequence ID" value="QDU82018.1"/>
    <property type="molecule type" value="Genomic_DNA"/>
</dbReference>
<evidence type="ECO:0000313" key="2">
    <source>
        <dbReference type="EMBL" id="QDU82018.1"/>
    </source>
</evidence>
<proteinExistence type="predicted"/>
<dbReference type="Pfam" id="PF07585">
    <property type="entry name" value="BBP7"/>
    <property type="match status" value="1"/>
</dbReference>
<dbReference type="AlphaFoldDB" id="A0A518CS25"/>
<dbReference type="OrthoDB" id="214985at2"/>